<evidence type="ECO:0000313" key="5">
    <source>
        <dbReference type="EMBL" id="OEK08942.1"/>
    </source>
</evidence>
<dbReference type="PROSITE" id="PS01124">
    <property type="entry name" value="HTH_ARAC_FAMILY_2"/>
    <property type="match status" value="1"/>
</dbReference>
<reference evidence="5 6" key="1">
    <citation type="submission" date="2016-05" db="EMBL/GenBank/DDBJ databases">
        <title>Draft Genome Sequence of Algibacter sp. Strain SK-16 Isolated from the Surface Water of Aburatsubo Inlet.</title>
        <authorList>
            <person name="Wong S.-K."/>
            <person name="Yoshizawa S."/>
            <person name="Nakajima Y."/>
            <person name="Ogura Y."/>
            <person name="Tetsuya H."/>
            <person name="Hamasaki K."/>
        </authorList>
    </citation>
    <scope>NUCLEOTIDE SEQUENCE [LARGE SCALE GENOMIC DNA]</scope>
    <source>
        <strain evidence="5 6">SK-16</strain>
    </source>
</reference>
<dbReference type="SUPFAM" id="SSF46689">
    <property type="entry name" value="Homeodomain-like"/>
    <property type="match status" value="1"/>
</dbReference>
<sequence length="244" mass="28601">MIYPIKNNERIITGLKNICIILSGNITIEKDGIITSVPSKSFFFFDTPFEIIAASPYIEGFVTKLDVNFLNTFSDLEKILEKIDTYFDFKKIKNLESKKNKIKSILDSESNLRLKESYLHILWSELLDDYIFSQKEQSTIEQFSELIEQNIQQNYCAGTYAEMLGIPLKSLIKEVKKSENKTPCNFITEKVIEKAKYKLLHTTDTSQMIAYHLGFEDPYYFIKYFKKNTELTPTQFRKQFSYKN</sequence>
<feature type="domain" description="HTH araC/xylS-type" evidence="4">
    <location>
        <begin position="141"/>
        <end position="239"/>
    </location>
</feature>
<evidence type="ECO:0000256" key="2">
    <source>
        <dbReference type="ARBA" id="ARBA00023125"/>
    </source>
</evidence>
<dbReference type="RefSeq" id="WP_069829197.1">
    <property type="nucleotide sequence ID" value="NZ_MDJD01000014.1"/>
</dbReference>
<dbReference type="STRING" id="1849968.A8C32_13615"/>
<protein>
    <recommendedName>
        <fullName evidence="4">HTH araC/xylS-type domain-containing protein</fullName>
    </recommendedName>
</protein>
<dbReference type="GO" id="GO:0043565">
    <property type="term" value="F:sequence-specific DNA binding"/>
    <property type="evidence" value="ECO:0007669"/>
    <property type="project" value="InterPro"/>
</dbReference>
<evidence type="ECO:0000259" key="4">
    <source>
        <dbReference type="PROSITE" id="PS01124"/>
    </source>
</evidence>
<dbReference type="InterPro" id="IPR009057">
    <property type="entry name" value="Homeodomain-like_sf"/>
</dbReference>
<keyword evidence="2" id="KW-0238">DNA-binding</keyword>
<proteinExistence type="predicted"/>
<accession>A0A1E5TC47</accession>
<comment type="caution">
    <text evidence="5">The sequence shown here is derived from an EMBL/GenBank/DDBJ whole genome shotgun (WGS) entry which is preliminary data.</text>
</comment>
<dbReference type="Gene3D" id="1.10.10.60">
    <property type="entry name" value="Homeodomain-like"/>
    <property type="match status" value="1"/>
</dbReference>
<dbReference type="OrthoDB" id="2666928at2"/>
<dbReference type="Proteomes" id="UP000095713">
    <property type="component" value="Unassembled WGS sequence"/>
</dbReference>
<name>A0A1E5TC47_9FLAO</name>
<dbReference type="InterPro" id="IPR018060">
    <property type="entry name" value="HTH_AraC"/>
</dbReference>
<keyword evidence="1" id="KW-0805">Transcription regulation</keyword>
<dbReference type="Pfam" id="PF12833">
    <property type="entry name" value="HTH_18"/>
    <property type="match status" value="1"/>
</dbReference>
<dbReference type="GO" id="GO:0003700">
    <property type="term" value="F:DNA-binding transcription factor activity"/>
    <property type="evidence" value="ECO:0007669"/>
    <property type="project" value="InterPro"/>
</dbReference>
<evidence type="ECO:0000256" key="1">
    <source>
        <dbReference type="ARBA" id="ARBA00023015"/>
    </source>
</evidence>
<gene>
    <name evidence="5" type="ORF">A8C32_13615</name>
</gene>
<organism evidence="5 6">
    <name type="scientific">Flavivirga aquatica</name>
    <dbReference type="NCBI Taxonomy" id="1849968"/>
    <lineage>
        <taxon>Bacteria</taxon>
        <taxon>Pseudomonadati</taxon>
        <taxon>Bacteroidota</taxon>
        <taxon>Flavobacteriia</taxon>
        <taxon>Flavobacteriales</taxon>
        <taxon>Flavobacteriaceae</taxon>
        <taxon>Flavivirga</taxon>
    </lineage>
</organism>
<dbReference type="SMART" id="SM00342">
    <property type="entry name" value="HTH_ARAC"/>
    <property type="match status" value="1"/>
</dbReference>
<keyword evidence="3" id="KW-0804">Transcription</keyword>
<evidence type="ECO:0000313" key="6">
    <source>
        <dbReference type="Proteomes" id="UP000095713"/>
    </source>
</evidence>
<dbReference type="EMBL" id="MDJD01000014">
    <property type="protein sequence ID" value="OEK08942.1"/>
    <property type="molecule type" value="Genomic_DNA"/>
</dbReference>
<dbReference type="AlphaFoldDB" id="A0A1E5TC47"/>
<keyword evidence="6" id="KW-1185">Reference proteome</keyword>
<dbReference type="PANTHER" id="PTHR43280">
    <property type="entry name" value="ARAC-FAMILY TRANSCRIPTIONAL REGULATOR"/>
    <property type="match status" value="1"/>
</dbReference>
<dbReference type="PANTHER" id="PTHR43280:SF32">
    <property type="entry name" value="TRANSCRIPTIONAL REGULATORY PROTEIN"/>
    <property type="match status" value="1"/>
</dbReference>
<evidence type="ECO:0000256" key="3">
    <source>
        <dbReference type="ARBA" id="ARBA00023163"/>
    </source>
</evidence>